<feature type="transmembrane region" description="Helical" evidence="1">
    <location>
        <begin position="32"/>
        <end position="57"/>
    </location>
</feature>
<dbReference type="Proteomes" id="UP000184304">
    <property type="component" value="Unassembled WGS sequence"/>
</dbReference>
<accession>A0A1L9N221</accession>
<evidence type="ECO:0000256" key="1">
    <source>
        <dbReference type="SAM" id="Phobius"/>
    </source>
</evidence>
<reference evidence="3" key="1">
    <citation type="journal article" date="2017" name="Genome Biol.">
        <title>Comparative genomics reveals high biological diversity and specific adaptations in the industrially and medically important fungal genus Aspergillus.</title>
        <authorList>
            <person name="de Vries R.P."/>
            <person name="Riley R."/>
            <person name="Wiebenga A."/>
            <person name="Aguilar-Osorio G."/>
            <person name="Amillis S."/>
            <person name="Uchima C.A."/>
            <person name="Anderluh G."/>
            <person name="Asadollahi M."/>
            <person name="Askin M."/>
            <person name="Barry K."/>
            <person name="Battaglia E."/>
            <person name="Bayram O."/>
            <person name="Benocci T."/>
            <person name="Braus-Stromeyer S.A."/>
            <person name="Caldana C."/>
            <person name="Canovas D."/>
            <person name="Cerqueira G.C."/>
            <person name="Chen F."/>
            <person name="Chen W."/>
            <person name="Choi C."/>
            <person name="Clum A."/>
            <person name="Dos Santos R.A."/>
            <person name="Damasio A.R."/>
            <person name="Diallinas G."/>
            <person name="Emri T."/>
            <person name="Fekete E."/>
            <person name="Flipphi M."/>
            <person name="Freyberg S."/>
            <person name="Gallo A."/>
            <person name="Gournas C."/>
            <person name="Habgood R."/>
            <person name="Hainaut M."/>
            <person name="Harispe M.L."/>
            <person name="Henrissat B."/>
            <person name="Hilden K.S."/>
            <person name="Hope R."/>
            <person name="Hossain A."/>
            <person name="Karabika E."/>
            <person name="Karaffa L."/>
            <person name="Karanyi Z."/>
            <person name="Krasevec N."/>
            <person name="Kuo A."/>
            <person name="Kusch H."/>
            <person name="LaButti K."/>
            <person name="Lagendijk E.L."/>
            <person name="Lapidus A."/>
            <person name="Levasseur A."/>
            <person name="Lindquist E."/>
            <person name="Lipzen A."/>
            <person name="Logrieco A.F."/>
            <person name="MacCabe A."/>
            <person name="Maekelae M.R."/>
            <person name="Malavazi I."/>
            <person name="Melin P."/>
            <person name="Meyer V."/>
            <person name="Mielnichuk N."/>
            <person name="Miskei M."/>
            <person name="Molnar A.P."/>
            <person name="Mule G."/>
            <person name="Ngan C.Y."/>
            <person name="Orejas M."/>
            <person name="Orosz E."/>
            <person name="Ouedraogo J.P."/>
            <person name="Overkamp K.M."/>
            <person name="Park H.-S."/>
            <person name="Perrone G."/>
            <person name="Piumi F."/>
            <person name="Punt P.J."/>
            <person name="Ram A.F."/>
            <person name="Ramon A."/>
            <person name="Rauscher S."/>
            <person name="Record E."/>
            <person name="Riano-Pachon D.M."/>
            <person name="Robert V."/>
            <person name="Roehrig J."/>
            <person name="Ruller R."/>
            <person name="Salamov A."/>
            <person name="Salih N.S."/>
            <person name="Samson R.A."/>
            <person name="Sandor E."/>
            <person name="Sanguinetti M."/>
            <person name="Schuetze T."/>
            <person name="Sepcic K."/>
            <person name="Shelest E."/>
            <person name="Sherlock G."/>
            <person name="Sophianopoulou V."/>
            <person name="Squina F.M."/>
            <person name="Sun H."/>
            <person name="Susca A."/>
            <person name="Todd R.B."/>
            <person name="Tsang A."/>
            <person name="Unkles S.E."/>
            <person name="van de Wiele N."/>
            <person name="van Rossen-Uffink D."/>
            <person name="Oliveira J.V."/>
            <person name="Vesth T.C."/>
            <person name="Visser J."/>
            <person name="Yu J.-H."/>
            <person name="Zhou M."/>
            <person name="Andersen M.R."/>
            <person name="Archer D.B."/>
            <person name="Baker S.E."/>
            <person name="Benoit I."/>
            <person name="Brakhage A.A."/>
            <person name="Braus G.H."/>
            <person name="Fischer R."/>
            <person name="Frisvad J.C."/>
            <person name="Goldman G.H."/>
            <person name="Houbraken J."/>
            <person name="Oakley B."/>
            <person name="Pocsi I."/>
            <person name="Scazzocchio C."/>
            <person name="Seiboth B."/>
            <person name="vanKuyk P.A."/>
            <person name="Wortman J."/>
            <person name="Dyer P.S."/>
            <person name="Grigoriev I.V."/>
        </authorList>
    </citation>
    <scope>NUCLEOTIDE SEQUENCE [LARGE SCALE GENOMIC DNA]</scope>
    <source>
        <strain evidence="3">CBS 134.48</strain>
    </source>
</reference>
<keyword evidence="1" id="KW-1133">Transmembrane helix</keyword>
<dbReference type="VEuPathDB" id="FungiDB:ASPTUDRAFT_715456"/>
<keyword evidence="3" id="KW-1185">Reference proteome</keyword>
<protein>
    <submittedName>
        <fullName evidence="2">Uncharacterized protein</fullName>
    </submittedName>
</protein>
<dbReference type="AlphaFoldDB" id="A0A1L9N221"/>
<proteinExistence type="predicted"/>
<evidence type="ECO:0000313" key="2">
    <source>
        <dbReference type="EMBL" id="OJI83346.1"/>
    </source>
</evidence>
<dbReference type="EMBL" id="KV878204">
    <property type="protein sequence ID" value="OJI83346.1"/>
    <property type="molecule type" value="Genomic_DNA"/>
</dbReference>
<name>A0A1L9N221_ASPTC</name>
<organism evidence="2 3">
    <name type="scientific">Aspergillus tubingensis (strain CBS 134.48)</name>
    <dbReference type="NCBI Taxonomy" id="767770"/>
    <lineage>
        <taxon>Eukaryota</taxon>
        <taxon>Fungi</taxon>
        <taxon>Dikarya</taxon>
        <taxon>Ascomycota</taxon>
        <taxon>Pezizomycotina</taxon>
        <taxon>Eurotiomycetes</taxon>
        <taxon>Eurotiomycetidae</taxon>
        <taxon>Eurotiales</taxon>
        <taxon>Aspergillaceae</taxon>
        <taxon>Aspergillus</taxon>
        <taxon>Aspergillus subgen. Circumdati</taxon>
    </lineage>
</organism>
<evidence type="ECO:0000313" key="3">
    <source>
        <dbReference type="Proteomes" id="UP000184304"/>
    </source>
</evidence>
<keyword evidence="1" id="KW-0812">Transmembrane</keyword>
<gene>
    <name evidence="2" type="ORF">ASPTUDRAFT_715456</name>
</gene>
<keyword evidence="1" id="KW-0472">Membrane</keyword>
<sequence length="92" mass="10341">MPACLIPHRSCPLHPRHIISQEQHGVCIINTLFFSCFSFVYIFFFLLGLFSFLVYLVFSQVSLPFRVCTSCTICLINAIGMGMSSMREGTPG</sequence>